<accession>A0AAE3ASG1</accession>
<reference evidence="2" key="1">
    <citation type="submission" date="2021-10" db="EMBL/GenBank/DDBJ databases">
        <title>Anaerobic single-cell dispensing facilitates the cultivation of human gut bacteria.</title>
        <authorList>
            <person name="Afrizal A."/>
        </authorList>
    </citation>
    <scope>NUCLEOTIDE SEQUENCE</scope>
    <source>
        <strain evidence="2">CLA-AA-H274</strain>
    </source>
</reference>
<dbReference type="PANTHER" id="PTHR33360:SF2">
    <property type="entry name" value="TRANSPOSASE FOR INSERTION SEQUENCE ELEMENT IS200"/>
    <property type="match status" value="1"/>
</dbReference>
<proteinExistence type="predicted"/>
<dbReference type="GO" id="GO:0004803">
    <property type="term" value="F:transposase activity"/>
    <property type="evidence" value="ECO:0007669"/>
    <property type="project" value="InterPro"/>
</dbReference>
<sequence length="64" mass="7632">NLNLAEFVNAFKSASSRNIRKQFSEKLKPYYRKPYFWSLSYFIGTVSDRTSTAVREYIKNQKNE</sequence>
<comment type="caution">
    <text evidence="2">The sequence shown here is derived from an EMBL/GenBank/DDBJ whole genome shotgun (WGS) entry which is preliminary data.</text>
</comment>
<dbReference type="Pfam" id="PF01797">
    <property type="entry name" value="Y1_Tnp"/>
    <property type="match status" value="1"/>
</dbReference>
<evidence type="ECO:0000259" key="1">
    <source>
        <dbReference type="Pfam" id="PF01797"/>
    </source>
</evidence>
<dbReference type="InterPro" id="IPR036515">
    <property type="entry name" value="Transposase_17_sf"/>
</dbReference>
<keyword evidence="3" id="KW-1185">Reference proteome</keyword>
<gene>
    <name evidence="2" type="ORF">LKD32_07935</name>
</gene>
<dbReference type="GO" id="GO:0006313">
    <property type="term" value="P:DNA transposition"/>
    <property type="evidence" value="ECO:0007669"/>
    <property type="project" value="InterPro"/>
</dbReference>
<dbReference type="EMBL" id="JAJEPU010000020">
    <property type="protein sequence ID" value="MCC2164810.1"/>
    <property type="molecule type" value="Genomic_DNA"/>
</dbReference>
<protein>
    <submittedName>
        <fullName evidence="2">Transposase</fullName>
    </submittedName>
</protein>
<organism evidence="2 3">
    <name type="scientific">Brotaphodocola catenula</name>
    <dbReference type="NCBI Taxonomy" id="2885361"/>
    <lineage>
        <taxon>Bacteria</taxon>
        <taxon>Bacillati</taxon>
        <taxon>Bacillota</taxon>
        <taxon>Clostridia</taxon>
        <taxon>Lachnospirales</taxon>
        <taxon>Lachnospiraceae</taxon>
        <taxon>Brotaphodocola</taxon>
    </lineage>
</organism>
<name>A0AAE3ASG1_9FIRM</name>
<dbReference type="Proteomes" id="UP001198962">
    <property type="component" value="Unassembled WGS sequence"/>
</dbReference>
<dbReference type="Gene3D" id="3.30.70.1290">
    <property type="entry name" value="Transposase IS200-like"/>
    <property type="match status" value="1"/>
</dbReference>
<dbReference type="GO" id="GO:0003677">
    <property type="term" value="F:DNA binding"/>
    <property type="evidence" value="ECO:0007669"/>
    <property type="project" value="InterPro"/>
</dbReference>
<dbReference type="SUPFAM" id="SSF143422">
    <property type="entry name" value="Transposase IS200-like"/>
    <property type="match status" value="1"/>
</dbReference>
<dbReference type="AlphaFoldDB" id="A0AAE3ASG1"/>
<dbReference type="InterPro" id="IPR002686">
    <property type="entry name" value="Transposase_17"/>
</dbReference>
<dbReference type="RefSeq" id="WP_308451344.1">
    <property type="nucleotide sequence ID" value="NZ_JAJEPU010000020.1"/>
</dbReference>
<evidence type="ECO:0000313" key="2">
    <source>
        <dbReference type="EMBL" id="MCC2164810.1"/>
    </source>
</evidence>
<dbReference type="PANTHER" id="PTHR33360">
    <property type="entry name" value="TRANSPOSASE FOR INSERTION SEQUENCE ELEMENT IS200"/>
    <property type="match status" value="1"/>
</dbReference>
<feature type="domain" description="Transposase IS200-like" evidence="1">
    <location>
        <begin position="2"/>
        <end position="61"/>
    </location>
</feature>
<feature type="non-terminal residue" evidence="2">
    <location>
        <position position="1"/>
    </location>
</feature>
<evidence type="ECO:0000313" key="3">
    <source>
        <dbReference type="Proteomes" id="UP001198962"/>
    </source>
</evidence>